<keyword evidence="3" id="KW-1185">Reference proteome</keyword>
<feature type="region of interest" description="Disordered" evidence="1">
    <location>
        <begin position="1"/>
        <end position="25"/>
    </location>
</feature>
<dbReference type="Proteomes" id="UP001165653">
    <property type="component" value="Unassembled WGS sequence"/>
</dbReference>
<feature type="compositionally biased region" description="Basic and acidic residues" evidence="1">
    <location>
        <begin position="491"/>
        <end position="502"/>
    </location>
</feature>
<protein>
    <recommendedName>
        <fullName evidence="4">Large polyvalent protein associated domain-containing protein</fullName>
    </recommendedName>
</protein>
<evidence type="ECO:0008006" key="4">
    <source>
        <dbReference type="Google" id="ProtNLM"/>
    </source>
</evidence>
<comment type="caution">
    <text evidence="2">The sequence shown here is derived from an EMBL/GenBank/DDBJ whole genome shotgun (WGS) entry which is preliminary data.</text>
</comment>
<feature type="region of interest" description="Disordered" evidence="1">
    <location>
        <begin position="480"/>
        <end position="502"/>
    </location>
</feature>
<organism evidence="2 3">
    <name type="scientific">Luteolibacter rhizosphaerae</name>
    <dbReference type="NCBI Taxonomy" id="2989719"/>
    <lineage>
        <taxon>Bacteria</taxon>
        <taxon>Pseudomonadati</taxon>
        <taxon>Verrucomicrobiota</taxon>
        <taxon>Verrucomicrobiia</taxon>
        <taxon>Verrucomicrobiales</taxon>
        <taxon>Verrucomicrobiaceae</taxon>
        <taxon>Luteolibacter</taxon>
    </lineage>
</organism>
<dbReference type="RefSeq" id="WP_264516598.1">
    <property type="nucleotide sequence ID" value="NZ_JAPDDR010000023.1"/>
</dbReference>
<evidence type="ECO:0000313" key="3">
    <source>
        <dbReference type="Proteomes" id="UP001165653"/>
    </source>
</evidence>
<evidence type="ECO:0000313" key="2">
    <source>
        <dbReference type="EMBL" id="MCW1916978.1"/>
    </source>
</evidence>
<accession>A0ABT3GAV8</accession>
<gene>
    <name evidence="2" type="ORF">OJ996_25540</name>
</gene>
<reference evidence="2" key="1">
    <citation type="submission" date="2022-10" db="EMBL/GenBank/DDBJ databases">
        <title>Luteolibacter sp. GHJ8, whole genome shotgun sequencing project.</title>
        <authorList>
            <person name="Zhao G."/>
            <person name="Shen L."/>
        </authorList>
    </citation>
    <scope>NUCLEOTIDE SEQUENCE</scope>
    <source>
        <strain evidence="2">GHJ8</strain>
    </source>
</reference>
<proteinExistence type="predicted"/>
<name>A0ABT3GAV8_9BACT</name>
<evidence type="ECO:0000256" key="1">
    <source>
        <dbReference type="SAM" id="MobiDB-lite"/>
    </source>
</evidence>
<sequence length="502" mass="55271">MPIIPDYKPAEGEHRPATGSPETAGLVGRANAKLGEAVGSIADSVLDLSKRYQQIRDSGVRNTARLEMQRAEAEGAEYRRANPDESLWEADRAQRTAKAQEKVLGMKMSPLAKAELQETFKAWDQEGQWRLGQEGMAQGVKRSRQAATDAALAYRKAGNYPAAIQVIQEATASQVFSKAEGAADIADTNAEAGEAVKKIQQKGVEKAAKENPKAILDKLKAKDADGNPIFEPLMEKGIRAGLELFAGLKLAWNKGVERESIKAGIDRGEITEREIMETPQYLDDDDKLALREHFRRVEMPDDEEFQWAWNTLGQIRDGFGGVKQGRRSETEFRESYGKAWGEIHRRLPQGFKGEILDVLESFSPARLGGNGMPAVATPPRHEAILEMNGVLKRAYDAHIFGRTDGTKDQLTAARAEWSRAHTEASRWLEQRGDTVSAEEARKHAESLLQVPRVTAGKTLVSESVAGFGVKLTPFNFASGKEGIGADQPPKTWEEVRSKIDGN</sequence>
<dbReference type="EMBL" id="JAPDDR010000023">
    <property type="protein sequence ID" value="MCW1916978.1"/>
    <property type="molecule type" value="Genomic_DNA"/>
</dbReference>